<feature type="transmembrane region" description="Helical" evidence="4">
    <location>
        <begin position="379"/>
        <end position="397"/>
    </location>
</feature>
<sequence length="795" mass="89010">MSLLEKIESAIYRLSGYNTDTKNSFRNPVFLLLAGVSALAIFLAYSNHFSNGFQFDDAHTIENNYAIREVTIGRFFADGSTFSSMPSNQSYRPYITSENAIDYHLSSGSTKAFHIHIFITFLLCCALLCVFVKKMLDAIGYSGRNQFWALLAASFFGLLCANAETVNYIIQRAEIVAGLYVLSGFVAFQQGGAWRSRYLYLLFPLIGFFAKEMAFVFSPLLFLYVLLMEENADLLHFYRAEEFKKCWRSFVKILPSFILTVVFFIFYSKMLPETFSSGGYDRFKYLITQPLVLCHYILTYFVPYDLSADTDWMPFESLSDYRALAGILAVMALVYLALKTSKNKQTRLFSFGLLWFFISLLPTSSLIPFSEVLNDHRCFIPYIGLTISAVFGVRYLLQSYFGNALKRANVVNSMATITLIILLANAYGVRERNKVWKDDLSLWGDVAEKSPNNGRGLMNYGLALMARGDYGNAASNFNRAAVLNPDYSSVYINLGVLKNATGDISGAESQFIRALACSTANHSSHYFYARFLEQHGRTAEAVTHLKKAQVLAPSYAEAYLLLFSIYHKAQDWKSLELLSSQILATSPDDEEAKKYAAIAISRKNVITTMEEDAIAVPTAQKYLTISLSYFQIGQYEKSISAAENALSLKKDFPEAYNNIGISNVSLGHYDKGIAAYKKALSLNPEFQLAKNNMAQAVLLQGHAATGGNIKTAADYLNQSLEYYNQGNYSRCIEAAKKSNSILPSANAYNNICSAYNQLRQYDKAIKACDKALELDSSHQLANGNRQYALAQKASQ</sequence>
<evidence type="ECO:0000256" key="4">
    <source>
        <dbReference type="SAM" id="Phobius"/>
    </source>
</evidence>
<feature type="repeat" description="TPR" evidence="3">
    <location>
        <begin position="745"/>
        <end position="778"/>
    </location>
</feature>
<evidence type="ECO:0000256" key="1">
    <source>
        <dbReference type="ARBA" id="ARBA00022737"/>
    </source>
</evidence>
<dbReference type="PANTHER" id="PTHR44227:SF3">
    <property type="entry name" value="PROTEIN O-MANNOSYL-TRANSFERASE TMTC4"/>
    <property type="match status" value="1"/>
</dbReference>
<evidence type="ECO:0000313" key="6">
    <source>
        <dbReference type="Proteomes" id="UP001596287"/>
    </source>
</evidence>
<dbReference type="InterPro" id="IPR011990">
    <property type="entry name" value="TPR-like_helical_dom_sf"/>
</dbReference>
<name>A0ABW1PMZ1_9FLAO</name>
<dbReference type="SUPFAM" id="SSF48452">
    <property type="entry name" value="TPR-like"/>
    <property type="match status" value="1"/>
</dbReference>
<evidence type="ECO:0000256" key="2">
    <source>
        <dbReference type="ARBA" id="ARBA00022803"/>
    </source>
</evidence>
<feature type="transmembrane region" description="Helical" evidence="4">
    <location>
        <begin position="200"/>
        <end position="227"/>
    </location>
</feature>
<feature type="transmembrane region" description="Helical" evidence="4">
    <location>
        <begin position="113"/>
        <end position="133"/>
    </location>
</feature>
<dbReference type="Gene3D" id="1.25.40.10">
    <property type="entry name" value="Tetratricopeptide repeat domain"/>
    <property type="match status" value="3"/>
</dbReference>
<proteinExistence type="predicted"/>
<comment type="caution">
    <text evidence="5">The sequence shown here is derived from an EMBL/GenBank/DDBJ whole genome shotgun (WGS) entry which is preliminary data.</text>
</comment>
<dbReference type="PROSITE" id="PS50293">
    <property type="entry name" value="TPR_REGION"/>
    <property type="match status" value="1"/>
</dbReference>
<keyword evidence="2 3" id="KW-0802">TPR repeat</keyword>
<dbReference type="SMART" id="SM00028">
    <property type="entry name" value="TPR"/>
    <property type="match status" value="6"/>
</dbReference>
<protein>
    <submittedName>
        <fullName evidence="5">Tetratricopeptide repeat protein</fullName>
    </submittedName>
</protein>
<feature type="repeat" description="TPR" evidence="3">
    <location>
        <begin position="454"/>
        <end position="487"/>
    </location>
</feature>
<gene>
    <name evidence="5" type="ORF">ACFPVY_07240</name>
</gene>
<feature type="transmembrane region" description="Helical" evidence="4">
    <location>
        <begin position="350"/>
        <end position="367"/>
    </location>
</feature>
<accession>A0ABW1PMZ1</accession>
<dbReference type="InterPro" id="IPR052346">
    <property type="entry name" value="O-mannosyl-transferase_TMTC"/>
</dbReference>
<dbReference type="PANTHER" id="PTHR44227">
    <property type="match status" value="1"/>
</dbReference>
<feature type="transmembrane region" description="Helical" evidence="4">
    <location>
        <begin position="321"/>
        <end position="338"/>
    </location>
</feature>
<evidence type="ECO:0000313" key="5">
    <source>
        <dbReference type="EMBL" id="MFC6096438.1"/>
    </source>
</evidence>
<keyword evidence="4" id="KW-1133">Transmembrane helix</keyword>
<dbReference type="Proteomes" id="UP001596287">
    <property type="component" value="Unassembled WGS sequence"/>
</dbReference>
<organism evidence="5 6">
    <name type="scientific">Flavobacterium qiangtangense</name>
    <dbReference type="NCBI Taxonomy" id="1442595"/>
    <lineage>
        <taxon>Bacteria</taxon>
        <taxon>Pseudomonadati</taxon>
        <taxon>Bacteroidota</taxon>
        <taxon>Flavobacteriia</taxon>
        <taxon>Flavobacteriales</taxon>
        <taxon>Flavobacteriaceae</taxon>
        <taxon>Flavobacterium</taxon>
    </lineage>
</organism>
<feature type="repeat" description="TPR" evidence="3">
    <location>
        <begin position="619"/>
        <end position="652"/>
    </location>
</feature>
<keyword evidence="6" id="KW-1185">Reference proteome</keyword>
<dbReference type="Pfam" id="PF13432">
    <property type="entry name" value="TPR_16"/>
    <property type="match status" value="2"/>
</dbReference>
<feature type="transmembrane region" description="Helical" evidence="4">
    <location>
        <begin position="145"/>
        <end position="163"/>
    </location>
</feature>
<evidence type="ECO:0000256" key="3">
    <source>
        <dbReference type="PROSITE-ProRule" id="PRU00339"/>
    </source>
</evidence>
<keyword evidence="4" id="KW-0812">Transmembrane</keyword>
<feature type="transmembrane region" description="Helical" evidence="4">
    <location>
        <begin position="409"/>
        <end position="428"/>
    </location>
</feature>
<feature type="repeat" description="TPR" evidence="3">
    <location>
        <begin position="653"/>
        <end position="686"/>
    </location>
</feature>
<dbReference type="PROSITE" id="PS50005">
    <property type="entry name" value="TPR"/>
    <property type="match status" value="4"/>
</dbReference>
<reference evidence="6" key="1">
    <citation type="journal article" date="2019" name="Int. J. Syst. Evol. Microbiol.">
        <title>The Global Catalogue of Microorganisms (GCM) 10K type strain sequencing project: providing services to taxonomists for standard genome sequencing and annotation.</title>
        <authorList>
            <consortium name="The Broad Institute Genomics Platform"/>
            <consortium name="The Broad Institute Genome Sequencing Center for Infectious Disease"/>
            <person name="Wu L."/>
            <person name="Ma J."/>
        </authorList>
    </citation>
    <scope>NUCLEOTIDE SEQUENCE [LARGE SCALE GENOMIC DNA]</scope>
    <source>
        <strain evidence="6">CCUG 49679</strain>
    </source>
</reference>
<dbReference type="InterPro" id="IPR019734">
    <property type="entry name" value="TPR_rpt"/>
</dbReference>
<keyword evidence="4" id="KW-0472">Membrane</keyword>
<feature type="transmembrane region" description="Helical" evidence="4">
    <location>
        <begin position="247"/>
        <end position="271"/>
    </location>
</feature>
<dbReference type="Pfam" id="PF00515">
    <property type="entry name" value="TPR_1"/>
    <property type="match status" value="2"/>
</dbReference>
<feature type="transmembrane region" description="Helical" evidence="4">
    <location>
        <begin position="29"/>
        <end position="46"/>
    </location>
</feature>
<dbReference type="RefSeq" id="WP_379791305.1">
    <property type="nucleotide sequence ID" value="NZ_JBHSQB010000005.1"/>
</dbReference>
<keyword evidence="1" id="KW-0677">Repeat</keyword>
<dbReference type="Pfam" id="PF13181">
    <property type="entry name" value="TPR_8"/>
    <property type="match status" value="1"/>
</dbReference>
<feature type="transmembrane region" description="Helical" evidence="4">
    <location>
        <begin position="169"/>
        <end position="188"/>
    </location>
</feature>
<dbReference type="EMBL" id="JBHSQB010000005">
    <property type="protein sequence ID" value="MFC6096438.1"/>
    <property type="molecule type" value="Genomic_DNA"/>
</dbReference>